<comment type="caution">
    <text evidence="1">The sequence shown here is derived from an EMBL/GenBank/DDBJ whole genome shotgun (WGS) entry which is preliminary data.</text>
</comment>
<accession>A0AAV4WY26</accession>
<organism evidence="1 2">
    <name type="scientific">Caerostris darwini</name>
    <dbReference type="NCBI Taxonomy" id="1538125"/>
    <lineage>
        <taxon>Eukaryota</taxon>
        <taxon>Metazoa</taxon>
        <taxon>Ecdysozoa</taxon>
        <taxon>Arthropoda</taxon>
        <taxon>Chelicerata</taxon>
        <taxon>Arachnida</taxon>
        <taxon>Araneae</taxon>
        <taxon>Araneomorphae</taxon>
        <taxon>Entelegynae</taxon>
        <taxon>Araneoidea</taxon>
        <taxon>Araneidae</taxon>
        <taxon>Caerostris</taxon>
    </lineage>
</organism>
<keyword evidence="2" id="KW-1185">Reference proteome</keyword>
<dbReference type="Proteomes" id="UP001054837">
    <property type="component" value="Unassembled WGS sequence"/>
</dbReference>
<evidence type="ECO:0000313" key="2">
    <source>
        <dbReference type="Proteomes" id="UP001054837"/>
    </source>
</evidence>
<protein>
    <submittedName>
        <fullName evidence="1">Uncharacterized protein</fullName>
    </submittedName>
</protein>
<dbReference type="EMBL" id="BPLQ01015387">
    <property type="protein sequence ID" value="GIY87801.1"/>
    <property type="molecule type" value="Genomic_DNA"/>
</dbReference>
<proteinExistence type="predicted"/>
<reference evidence="1 2" key="1">
    <citation type="submission" date="2021-06" db="EMBL/GenBank/DDBJ databases">
        <title>Caerostris darwini draft genome.</title>
        <authorList>
            <person name="Kono N."/>
            <person name="Arakawa K."/>
        </authorList>
    </citation>
    <scope>NUCLEOTIDE SEQUENCE [LARGE SCALE GENOMIC DNA]</scope>
</reference>
<evidence type="ECO:0000313" key="1">
    <source>
        <dbReference type="EMBL" id="GIY87801.1"/>
    </source>
</evidence>
<gene>
    <name evidence="1" type="ORF">CDAR_422391</name>
</gene>
<dbReference type="AlphaFoldDB" id="A0AAV4WY26"/>
<sequence length="97" mass="11166">MKEKRNLIKNTAAYRRDFTIRFQHILNKASKYLLTAPTHHLAKDSRQFIVALDEVSALSQERCVIDLKFELVLLAAIMRECCDRLIHDGGFCYPGNA</sequence>
<name>A0AAV4WY26_9ARAC</name>